<protein>
    <submittedName>
        <fullName evidence="7">Glycoside hydrolase family 43 protein</fullName>
    </submittedName>
</protein>
<evidence type="ECO:0000313" key="8">
    <source>
        <dbReference type="Proteomes" id="UP000054321"/>
    </source>
</evidence>
<dbReference type="Proteomes" id="UP000054321">
    <property type="component" value="Unassembled WGS sequence"/>
</dbReference>
<dbReference type="HOGENOM" id="CLU_016508_1_1_1"/>
<dbReference type="EMBL" id="KN832892">
    <property type="protein sequence ID" value="KIM93970.1"/>
    <property type="molecule type" value="Genomic_DNA"/>
</dbReference>
<evidence type="ECO:0000313" key="7">
    <source>
        <dbReference type="EMBL" id="KIM93970.1"/>
    </source>
</evidence>
<keyword evidence="3 4" id="KW-0326">Glycosidase</keyword>
<dbReference type="InterPro" id="IPR023296">
    <property type="entry name" value="Glyco_hydro_beta-prop_sf"/>
</dbReference>
<dbReference type="GO" id="GO:0004553">
    <property type="term" value="F:hydrolase activity, hydrolyzing O-glycosyl compounds"/>
    <property type="evidence" value="ECO:0007669"/>
    <property type="project" value="InterPro"/>
</dbReference>
<reference evidence="8" key="2">
    <citation type="submission" date="2015-01" db="EMBL/GenBank/DDBJ databases">
        <title>Evolutionary Origins and Diversification of the Mycorrhizal Mutualists.</title>
        <authorList>
            <consortium name="DOE Joint Genome Institute"/>
            <consortium name="Mycorrhizal Genomics Consortium"/>
            <person name="Kohler A."/>
            <person name="Kuo A."/>
            <person name="Nagy L.G."/>
            <person name="Floudas D."/>
            <person name="Copeland A."/>
            <person name="Barry K.W."/>
            <person name="Cichocki N."/>
            <person name="Veneault-Fourrey C."/>
            <person name="LaButti K."/>
            <person name="Lindquist E.A."/>
            <person name="Lipzen A."/>
            <person name="Lundell T."/>
            <person name="Morin E."/>
            <person name="Murat C."/>
            <person name="Riley R."/>
            <person name="Ohm R."/>
            <person name="Sun H."/>
            <person name="Tunlid A."/>
            <person name="Henrissat B."/>
            <person name="Grigoriev I.V."/>
            <person name="Hibbett D.S."/>
            <person name="Martin F."/>
        </authorList>
    </citation>
    <scope>NUCLEOTIDE SEQUENCE [LARGE SCALE GENOMIC DNA]</scope>
    <source>
        <strain evidence="8">Zn</strain>
    </source>
</reference>
<feature type="signal peptide" evidence="5">
    <location>
        <begin position="1"/>
        <end position="18"/>
    </location>
</feature>
<evidence type="ECO:0000256" key="3">
    <source>
        <dbReference type="ARBA" id="ARBA00023295"/>
    </source>
</evidence>
<feature type="domain" description="Beta-xylosidase C-terminal Concanavalin A-like" evidence="6">
    <location>
        <begin position="325"/>
        <end position="503"/>
    </location>
</feature>
<dbReference type="PANTHER" id="PTHR42812:SF15">
    <property type="entry name" value="HYDROLASE, PUTATIVE (AFU_ORTHOLOGUE AFUA_2G00930)-RELATED"/>
    <property type="match status" value="1"/>
</dbReference>
<dbReference type="SUPFAM" id="SSF49899">
    <property type="entry name" value="Concanavalin A-like lectins/glucanases"/>
    <property type="match status" value="1"/>
</dbReference>
<dbReference type="InterPro" id="IPR041542">
    <property type="entry name" value="GH43_C2"/>
</dbReference>
<dbReference type="Gene3D" id="2.115.10.20">
    <property type="entry name" value="Glycosyl hydrolase domain, family 43"/>
    <property type="match status" value="1"/>
</dbReference>
<evidence type="ECO:0000256" key="1">
    <source>
        <dbReference type="ARBA" id="ARBA00009865"/>
    </source>
</evidence>
<dbReference type="GO" id="GO:0005975">
    <property type="term" value="P:carbohydrate metabolic process"/>
    <property type="evidence" value="ECO:0007669"/>
    <property type="project" value="InterPro"/>
</dbReference>
<feature type="chain" id="PRO_5002164540" evidence="5">
    <location>
        <begin position="19"/>
        <end position="519"/>
    </location>
</feature>
<dbReference type="CDD" id="cd09001">
    <property type="entry name" value="GH43_FsAxh1-like"/>
    <property type="match status" value="1"/>
</dbReference>
<dbReference type="InterPro" id="IPR051795">
    <property type="entry name" value="Glycosyl_Hydrlase_43"/>
</dbReference>
<keyword evidence="8" id="KW-1185">Reference proteome</keyword>
<name>A0A0C3GCS9_OIDMZ</name>
<dbReference type="Gene3D" id="2.60.120.200">
    <property type="match status" value="1"/>
</dbReference>
<dbReference type="STRING" id="913774.A0A0C3GCS9"/>
<reference evidence="7 8" key="1">
    <citation type="submission" date="2014-04" db="EMBL/GenBank/DDBJ databases">
        <authorList>
            <consortium name="DOE Joint Genome Institute"/>
            <person name="Kuo A."/>
            <person name="Martino E."/>
            <person name="Perotto S."/>
            <person name="Kohler A."/>
            <person name="Nagy L.G."/>
            <person name="Floudas D."/>
            <person name="Copeland A."/>
            <person name="Barry K.W."/>
            <person name="Cichocki N."/>
            <person name="Veneault-Fourrey C."/>
            <person name="LaButti K."/>
            <person name="Lindquist E.A."/>
            <person name="Lipzen A."/>
            <person name="Lundell T."/>
            <person name="Morin E."/>
            <person name="Murat C."/>
            <person name="Sun H."/>
            <person name="Tunlid A."/>
            <person name="Henrissat B."/>
            <person name="Grigoriev I.V."/>
            <person name="Hibbett D.S."/>
            <person name="Martin F."/>
            <person name="Nordberg H.P."/>
            <person name="Cantor M.N."/>
            <person name="Hua S.X."/>
        </authorList>
    </citation>
    <scope>NUCLEOTIDE SEQUENCE [LARGE SCALE GENOMIC DNA]</scope>
    <source>
        <strain evidence="7 8">Zn</strain>
    </source>
</reference>
<evidence type="ECO:0000259" key="6">
    <source>
        <dbReference type="Pfam" id="PF17851"/>
    </source>
</evidence>
<dbReference type="Pfam" id="PF04616">
    <property type="entry name" value="Glyco_hydro_43"/>
    <property type="match status" value="1"/>
</dbReference>
<dbReference type="Pfam" id="PF17851">
    <property type="entry name" value="GH43_C2"/>
    <property type="match status" value="1"/>
</dbReference>
<accession>A0A0C3GCS9</accession>
<dbReference type="PANTHER" id="PTHR42812">
    <property type="entry name" value="BETA-XYLOSIDASE"/>
    <property type="match status" value="1"/>
</dbReference>
<dbReference type="OrthoDB" id="2139957at2759"/>
<dbReference type="AlphaFoldDB" id="A0A0C3GCS9"/>
<dbReference type="InterPro" id="IPR006710">
    <property type="entry name" value="Glyco_hydro_43"/>
</dbReference>
<dbReference type="InParanoid" id="A0A0C3GCS9"/>
<dbReference type="SUPFAM" id="SSF75005">
    <property type="entry name" value="Arabinanase/levansucrase/invertase"/>
    <property type="match status" value="1"/>
</dbReference>
<evidence type="ECO:0000256" key="2">
    <source>
        <dbReference type="ARBA" id="ARBA00022801"/>
    </source>
</evidence>
<organism evidence="7 8">
    <name type="scientific">Oidiodendron maius (strain Zn)</name>
    <dbReference type="NCBI Taxonomy" id="913774"/>
    <lineage>
        <taxon>Eukaryota</taxon>
        <taxon>Fungi</taxon>
        <taxon>Dikarya</taxon>
        <taxon>Ascomycota</taxon>
        <taxon>Pezizomycotina</taxon>
        <taxon>Leotiomycetes</taxon>
        <taxon>Leotiomycetes incertae sedis</taxon>
        <taxon>Myxotrichaceae</taxon>
        <taxon>Oidiodendron</taxon>
    </lineage>
</organism>
<keyword evidence="2 4" id="KW-0378">Hydrolase</keyword>
<evidence type="ECO:0000256" key="4">
    <source>
        <dbReference type="RuleBase" id="RU361187"/>
    </source>
</evidence>
<evidence type="ECO:0000256" key="5">
    <source>
        <dbReference type="SAM" id="SignalP"/>
    </source>
</evidence>
<sequence length="519" mass="56663">MLPFSAGLFLGLAIIAQAQQFTNPVVYEDFSDNDVFLGPDGKTFYLSSSTFHYSPGAPILQSTDLVNWQIIGHSVPTLDFGSNYYMENNQTAYNGGIWASTLRHRKSNDQWYWIGCVNFWTTYVYTAPDVTGPWKQSASFQPCFYDCGLLIDDDDTMYVAYGGGNVSVAQLAADGLSIIQTRPVFSTPPECTGIEGNRMYKINGLYYVLGDCPAQGITLIWKSSNPFGPYERKILSNNTPSPIPGTGSADQGSLIETPNGQWYFMSFAWAYPLGRLPILAPVTWGSDGFPILTTVNGAWNESYPYPLPQNSSGSAWIGGDPFWGIGPAWEWNHNPDTTKFSLDSPGLTLQTATVTNDLTHARNTLTHRPNGQFPVGTLLLDFTNMADGDKCGLALLKDQSAWIGVVRSGNSYTITAVQGLIQDPNNNWATTSTGTIVGTVPISVGQIHLQVSMDARADGSKQAKFSYSSDGNSYTQLGGAFTLDTDYAYFAGYRFAIFNFATKALGGSIKVLSFVSWTF</sequence>
<comment type="similarity">
    <text evidence="1 4">Belongs to the glycosyl hydrolase 43 family.</text>
</comment>
<proteinExistence type="inferred from homology"/>
<dbReference type="InterPro" id="IPR013320">
    <property type="entry name" value="ConA-like_dom_sf"/>
</dbReference>
<gene>
    <name evidence="7" type="ORF">OIDMADRAFT_61235</name>
</gene>
<keyword evidence="5" id="KW-0732">Signal</keyword>